<dbReference type="InterPro" id="IPR016195">
    <property type="entry name" value="Pol/histidinol_Pase-like"/>
</dbReference>
<dbReference type="AlphaFoldDB" id="A0A939BCQ5"/>
<organism evidence="1 2">
    <name type="scientific">Mordavella massiliensis</name>
    <dbReference type="NCBI Taxonomy" id="1871024"/>
    <lineage>
        <taxon>Bacteria</taxon>
        <taxon>Bacillati</taxon>
        <taxon>Bacillota</taxon>
        <taxon>Clostridia</taxon>
        <taxon>Eubacteriales</taxon>
        <taxon>Clostridiaceae</taxon>
        <taxon>Mordavella</taxon>
    </lineage>
</organism>
<dbReference type="Gene3D" id="3.20.20.140">
    <property type="entry name" value="Metal-dependent hydrolases"/>
    <property type="match status" value="1"/>
</dbReference>
<comment type="caution">
    <text evidence="1">The sequence shown here is derived from an EMBL/GenBank/DDBJ whole genome shotgun (WGS) entry which is preliminary data.</text>
</comment>
<evidence type="ECO:0000313" key="2">
    <source>
        <dbReference type="Proteomes" id="UP000713880"/>
    </source>
</evidence>
<proteinExistence type="predicted"/>
<protein>
    <submittedName>
        <fullName evidence="1">Transposase</fullName>
    </submittedName>
</protein>
<dbReference type="Pfam" id="PF13263">
    <property type="entry name" value="PHP_C"/>
    <property type="match status" value="1"/>
</dbReference>
<dbReference type="InterPro" id="IPR052018">
    <property type="entry name" value="PHP_domain"/>
</dbReference>
<dbReference type="EMBL" id="JACJLV010000024">
    <property type="protein sequence ID" value="MBM6827082.1"/>
    <property type="molecule type" value="Genomic_DNA"/>
</dbReference>
<dbReference type="PANTHER" id="PTHR42924:SF3">
    <property type="entry name" value="POLYMERASE_HISTIDINOL PHOSPHATASE N-TERMINAL DOMAIN-CONTAINING PROTEIN"/>
    <property type="match status" value="1"/>
</dbReference>
<dbReference type="GO" id="GO:0004534">
    <property type="term" value="F:5'-3' RNA exonuclease activity"/>
    <property type="evidence" value="ECO:0007669"/>
    <property type="project" value="TreeGrafter"/>
</dbReference>
<dbReference type="Proteomes" id="UP000713880">
    <property type="component" value="Unassembled WGS sequence"/>
</dbReference>
<dbReference type="CDD" id="cd07432">
    <property type="entry name" value="PHP_HisPPase"/>
    <property type="match status" value="1"/>
</dbReference>
<dbReference type="SUPFAM" id="SSF89550">
    <property type="entry name" value="PHP domain-like"/>
    <property type="match status" value="1"/>
</dbReference>
<reference evidence="1" key="2">
    <citation type="journal article" date="2021" name="Sci. Rep.">
        <title>The distribution of antibiotic resistance genes in chicken gut microbiota commensals.</title>
        <authorList>
            <person name="Juricova H."/>
            <person name="Matiasovicova J."/>
            <person name="Kubasova T."/>
            <person name="Cejkova D."/>
            <person name="Rychlik I."/>
        </authorList>
    </citation>
    <scope>NUCLEOTIDE SEQUENCE</scope>
    <source>
        <strain evidence="1">An420c</strain>
    </source>
</reference>
<dbReference type="PANTHER" id="PTHR42924">
    <property type="entry name" value="EXONUCLEASE"/>
    <property type="match status" value="1"/>
</dbReference>
<dbReference type="GO" id="GO:0035312">
    <property type="term" value="F:5'-3' DNA exonuclease activity"/>
    <property type="evidence" value="ECO:0007669"/>
    <property type="project" value="TreeGrafter"/>
</dbReference>
<sequence>MYQLELHFHTDESSRCGKVPAAEGVRMHIEQGYDGLVVTDHFSENALGGPDGDWTEICRHFLRGYHLAKKAAAEAGDFRVYLGMEIRFPHDENDFLVYGMKEDFFARYQWIYMKELPDLWEIAEAERLTIIQAHPFRKMCFPADIRFLHGIEIMNGNPRHDSRNNLAKEMARREGLVGTAGSDFHQIPDLAGCCVRMANLPADEQELARVIREGRFEAAATSSAG</sequence>
<accession>A0A939BCQ5</accession>
<gene>
    <name evidence="1" type="ORF">H6A13_08220</name>
</gene>
<dbReference type="RefSeq" id="WP_204909122.1">
    <property type="nucleotide sequence ID" value="NZ_JACJLV010000024.1"/>
</dbReference>
<reference evidence="1" key="1">
    <citation type="submission" date="2020-08" db="EMBL/GenBank/DDBJ databases">
        <authorList>
            <person name="Cejkova D."/>
            <person name="Kubasova T."/>
            <person name="Jahodarova E."/>
            <person name="Rychlik I."/>
        </authorList>
    </citation>
    <scope>NUCLEOTIDE SEQUENCE</scope>
    <source>
        <strain evidence="1">An420c</strain>
    </source>
</reference>
<name>A0A939BCQ5_9CLOT</name>
<evidence type="ECO:0000313" key="1">
    <source>
        <dbReference type="EMBL" id="MBM6827082.1"/>
    </source>
</evidence>
<keyword evidence="2" id="KW-1185">Reference proteome</keyword>